<sequence length="12" mass="1507">MLQKLYNNQIIE</sequence>
<gene>
    <name evidence="1" type="ORF">WG66_8765</name>
</gene>
<name>A0A0W0FQW3_MONRR</name>
<dbReference type="Proteomes" id="UP000054988">
    <property type="component" value="Unassembled WGS sequence"/>
</dbReference>
<reference evidence="1 2" key="1">
    <citation type="submission" date="2015-12" db="EMBL/GenBank/DDBJ databases">
        <title>Draft genome sequence of Moniliophthora roreri, the causal agent of frosty pod rot of cacao.</title>
        <authorList>
            <person name="Aime M.C."/>
            <person name="Diaz-Valderrama J.R."/>
            <person name="Kijpornyongpan T."/>
            <person name="Phillips-Mora W."/>
        </authorList>
    </citation>
    <scope>NUCLEOTIDE SEQUENCE [LARGE SCALE GENOMIC DNA]</scope>
    <source>
        <strain evidence="1 2">MCA 2952</strain>
    </source>
</reference>
<evidence type="ECO:0000313" key="1">
    <source>
        <dbReference type="EMBL" id="KTB38657.1"/>
    </source>
</evidence>
<evidence type="ECO:0000313" key="2">
    <source>
        <dbReference type="Proteomes" id="UP000054988"/>
    </source>
</evidence>
<accession>A0A0W0FQW3</accession>
<organism evidence="1 2">
    <name type="scientific">Moniliophthora roreri</name>
    <name type="common">Frosty pod rot fungus</name>
    <name type="synonym">Monilia roreri</name>
    <dbReference type="NCBI Taxonomy" id="221103"/>
    <lineage>
        <taxon>Eukaryota</taxon>
        <taxon>Fungi</taxon>
        <taxon>Dikarya</taxon>
        <taxon>Basidiomycota</taxon>
        <taxon>Agaricomycotina</taxon>
        <taxon>Agaricomycetes</taxon>
        <taxon>Agaricomycetidae</taxon>
        <taxon>Agaricales</taxon>
        <taxon>Marasmiineae</taxon>
        <taxon>Marasmiaceae</taxon>
        <taxon>Moniliophthora</taxon>
    </lineage>
</organism>
<comment type="caution">
    <text evidence="1">The sequence shown here is derived from an EMBL/GenBank/DDBJ whole genome shotgun (WGS) entry which is preliminary data.</text>
</comment>
<dbReference type="EMBL" id="LATX01001736">
    <property type="protein sequence ID" value="KTB38657.1"/>
    <property type="molecule type" value="Genomic_DNA"/>
</dbReference>
<proteinExistence type="predicted"/>
<protein>
    <submittedName>
        <fullName evidence="1">Uncharacterized protein</fullName>
    </submittedName>
</protein>